<reference evidence="3" key="1">
    <citation type="submission" date="2016-11" db="UniProtKB">
        <authorList>
            <consortium name="WormBaseParasite"/>
        </authorList>
    </citation>
    <scope>IDENTIFICATION</scope>
</reference>
<accession>A0A1I8AU63</accession>
<sequence length="156" mass="17133">MRGRQYGTSASEGAAPDHRGNVLSCERFSSLKCFCLPDCLVPFAHTFQRPLPSDRTLIDDLSAGGGHPRRLRKPHGSRRRYGADGRGVLRIVAFGVRQLVNALFSRLFAQKMHFDGSALPMILGPAEALSNALETEGAQKRKKSIDERRNGRGTGE</sequence>
<feature type="region of interest" description="Disordered" evidence="1">
    <location>
        <begin position="133"/>
        <end position="156"/>
    </location>
</feature>
<evidence type="ECO:0000313" key="2">
    <source>
        <dbReference type="Proteomes" id="UP000095287"/>
    </source>
</evidence>
<proteinExistence type="predicted"/>
<feature type="region of interest" description="Disordered" evidence="1">
    <location>
        <begin position="58"/>
        <end position="80"/>
    </location>
</feature>
<evidence type="ECO:0000313" key="3">
    <source>
        <dbReference type="WBParaSite" id="L893_g9211.t1"/>
    </source>
</evidence>
<feature type="compositionally biased region" description="Basic and acidic residues" evidence="1">
    <location>
        <begin position="144"/>
        <end position="156"/>
    </location>
</feature>
<dbReference type="AlphaFoldDB" id="A0A1I8AU63"/>
<feature type="compositionally biased region" description="Basic residues" evidence="1">
    <location>
        <begin position="67"/>
        <end position="80"/>
    </location>
</feature>
<dbReference type="WBParaSite" id="L893_g9211.t1">
    <property type="protein sequence ID" value="L893_g9211.t1"/>
    <property type="gene ID" value="L893_g9211"/>
</dbReference>
<organism evidence="2 3">
    <name type="scientific">Steinernema glaseri</name>
    <dbReference type="NCBI Taxonomy" id="37863"/>
    <lineage>
        <taxon>Eukaryota</taxon>
        <taxon>Metazoa</taxon>
        <taxon>Ecdysozoa</taxon>
        <taxon>Nematoda</taxon>
        <taxon>Chromadorea</taxon>
        <taxon>Rhabditida</taxon>
        <taxon>Tylenchina</taxon>
        <taxon>Panagrolaimomorpha</taxon>
        <taxon>Strongyloidoidea</taxon>
        <taxon>Steinernematidae</taxon>
        <taxon>Steinernema</taxon>
    </lineage>
</organism>
<keyword evidence="2" id="KW-1185">Reference proteome</keyword>
<protein>
    <submittedName>
        <fullName evidence="3">Uncharacterized protein</fullName>
    </submittedName>
</protein>
<evidence type="ECO:0000256" key="1">
    <source>
        <dbReference type="SAM" id="MobiDB-lite"/>
    </source>
</evidence>
<dbReference type="Proteomes" id="UP000095287">
    <property type="component" value="Unplaced"/>
</dbReference>
<name>A0A1I8AU63_9BILA</name>